<evidence type="ECO:0000256" key="2">
    <source>
        <dbReference type="SAM" id="Phobius"/>
    </source>
</evidence>
<feature type="region of interest" description="Disordered" evidence="1">
    <location>
        <begin position="298"/>
        <end position="339"/>
    </location>
</feature>
<keyword evidence="2" id="KW-0472">Membrane</keyword>
<evidence type="ECO:0000313" key="5">
    <source>
        <dbReference type="Proteomes" id="UP001321804"/>
    </source>
</evidence>
<keyword evidence="2" id="KW-1133">Transmembrane helix</keyword>
<protein>
    <submittedName>
        <fullName evidence="3">Uncharacterized protein</fullName>
    </submittedName>
</protein>
<dbReference type="EMBL" id="AP026801">
    <property type="protein sequence ID" value="BDR57463.1"/>
    <property type="molecule type" value="Genomic_DNA"/>
</dbReference>
<feature type="transmembrane region" description="Helical" evidence="2">
    <location>
        <begin position="212"/>
        <end position="230"/>
    </location>
</feature>
<proteinExistence type="predicted"/>
<name>A0AAU9D1Q2_9LACO</name>
<keyword evidence="2" id="KW-0812">Transmembrane</keyword>
<evidence type="ECO:0000256" key="1">
    <source>
        <dbReference type="SAM" id="MobiDB-lite"/>
    </source>
</evidence>
<evidence type="ECO:0000313" key="3">
    <source>
        <dbReference type="EMBL" id="BDR57463.1"/>
    </source>
</evidence>
<organism evidence="3 5">
    <name type="scientific">Xylocopilactobacillus apis</name>
    <dbReference type="NCBI Taxonomy" id="2932183"/>
    <lineage>
        <taxon>Bacteria</taxon>
        <taxon>Bacillati</taxon>
        <taxon>Bacillota</taxon>
        <taxon>Bacilli</taxon>
        <taxon>Lactobacillales</taxon>
        <taxon>Lactobacillaceae</taxon>
        <taxon>Xylocopilactobacillus</taxon>
    </lineage>
</organism>
<feature type="transmembrane region" description="Helical" evidence="2">
    <location>
        <begin position="58"/>
        <end position="78"/>
    </location>
</feature>
<dbReference type="EMBL" id="AP026801">
    <property type="protein sequence ID" value="BDR57512.1"/>
    <property type="molecule type" value="Genomic_DNA"/>
</dbReference>
<gene>
    <name evidence="3" type="ORF">KIMC2_20250</name>
    <name evidence="4" type="ORF">KIMC2_20740</name>
</gene>
<reference evidence="3 5" key="1">
    <citation type="journal article" date="2023" name="Microbiol. Spectr.">
        <title>Symbiosis of Carpenter Bees with Uncharacterized Lactic Acid Bacteria Showing NAD Auxotrophy.</title>
        <authorList>
            <person name="Kawasaki S."/>
            <person name="Ozawa K."/>
            <person name="Mori T."/>
            <person name="Yamamoto A."/>
            <person name="Ito M."/>
            <person name="Ohkuma M."/>
            <person name="Sakamoto M."/>
            <person name="Matsutani M."/>
        </authorList>
    </citation>
    <scope>NUCLEOTIDE SEQUENCE [LARGE SCALE GENOMIC DNA]</scope>
    <source>
        <strain evidence="3 5">KimC2</strain>
    </source>
</reference>
<feature type="transmembrane region" description="Helical" evidence="2">
    <location>
        <begin position="110"/>
        <end position="131"/>
    </location>
</feature>
<dbReference type="Proteomes" id="UP001321804">
    <property type="component" value="Chromosome"/>
</dbReference>
<accession>A0AAU9D1Q2</accession>
<feature type="transmembrane region" description="Helical" evidence="2">
    <location>
        <begin position="236"/>
        <end position="259"/>
    </location>
</feature>
<sequence length="339" mass="39761">MGTSDGNGPHDHTDITKMLEVREQYGLNYDEELYQLINKIYKKLKKEKLSVKAFSTSLIFYYAMIICYVALFILLGLFSNKITVEKNSKSFKFPYFPFKLNKNIFFSVNFWLDTLIVMFLIFTILFIFFIFKDIKNLRNSDKRDNYYKLLNSAINRGEGNAYEFKTLLRFTYNSIKQSNFTIKINIDDPKSYIEIFSNYFSRSAKRNKNFRYAGWIIISIILIPMFLDIFNKLKHIEVQVFILIISSILLGILFFTLVYSDPVLLEKIFIPNLAKESDVIDLLTIYFYYYQKIKDQVESESGEKEDLNSETKLANGKDKSSNKVKGSADDPKKISNDKN</sequence>
<dbReference type="KEGG" id="xak:KIMC2_20250"/>
<dbReference type="AlphaFoldDB" id="A0AAU9D1Q2"/>
<keyword evidence="5" id="KW-1185">Reference proteome</keyword>
<dbReference type="KEGG" id="xak:KIMC2_20740"/>
<evidence type="ECO:0000313" key="4">
    <source>
        <dbReference type="EMBL" id="BDR57512.1"/>
    </source>
</evidence>
<dbReference type="RefSeq" id="WP_317696582.1">
    <property type="nucleotide sequence ID" value="NZ_AP026801.1"/>
</dbReference>